<evidence type="ECO:0000256" key="5">
    <source>
        <dbReference type="ARBA" id="ARBA00023222"/>
    </source>
</evidence>
<evidence type="ECO:0000259" key="9">
    <source>
        <dbReference type="PROSITE" id="PS51171"/>
    </source>
</evidence>
<evidence type="ECO:0000256" key="7">
    <source>
        <dbReference type="ARBA" id="ARBA00047848"/>
    </source>
</evidence>
<evidence type="ECO:0000256" key="6">
    <source>
        <dbReference type="ARBA" id="ARBA00023239"/>
    </source>
</evidence>
<feature type="domain" description="Prephenate dehydratase" evidence="9">
    <location>
        <begin position="2"/>
        <end position="196"/>
    </location>
</feature>
<protein>
    <recommendedName>
        <fullName evidence="2">prephenate dehydratase</fullName>
        <ecNumber evidence="2">4.2.1.51</ecNumber>
    </recommendedName>
</protein>
<dbReference type="SUPFAM" id="SSF53850">
    <property type="entry name" value="Periplasmic binding protein-like II"/>
    <property type="match status" value="1"/>
</dbReference>
<dbReference type="PIRSF" id="PIRSF001500">
    <property type="entry name" value="Chor_mut_pdt_Ppr"/>
    <property type="match status" value="1"/>
</dbReference>
<dbReference type="Proteomes" id="UP000034652">
    <property type="component" value="Unassembled WGS sequence"/>
</dbReference>
<keyword evidence="5" id="KW-0584">Phenylalanine biosynthesis</keyword>
<evidence type="ECO:0000256" key="4">
    <source>
        <dbReference type="ARBA" id="ARBA00023141"/>
    </source>
</evidence>
<evidence type="ECO:0000256" key="3">
    <source>
        <dbReference type="ARBA" id="ARBA00022605"/>
    </source>
</evidence>
<dbReference type="STRING" id="1618646.UW57_C0002G0075"/>
<reference evidence="10 11" key="1">
    <citation type="journal article" date="2015" name="Nature">
        <title>rRNA introns, odd ribosomes, and small enigmatic genomes across a large radiation of phyla.</title>
        <authorList>
            <person name="Brown C.T."/>
            <person name="Hug L.A."/>
            <person name="Thomas B.C."/>
            <person name="Sharon I."/>
            <person name="Castelle C.J."/>
            <person name="Singh A."/>
            <person name="Wilkins M.J."/>
            <person name="Williams K.H."/>
            <person name="Banfield J.F."/>
        </authorList>
    </citation>
    <scope>NUCLEOTIDE SEQUENCE [LARGE SCALE GENOMIC DNA]</scope>
</reference>
<evidence type="ECO:0000256" key="8">
    <source>
        <dbReference type="PIRSR" id="PIRSR001500-2"/>
    </source>
</evidence>
<dbReference type="Gene3D" id="3.30.70.260">
    <property type="match status" value="1"/>
</dbReference>
<proteinExistence type="predicted"/>
<dbReference type="UniPathway" id="UPA00121">
    <property type="reaction ID" value="UER00345"/>
</dbReference>
<evidence type="ECO:0000256" key="2">
    <source>
        <dbReference type="ARBA" id="ARBA00013147"/>
    </source>
</evidence>
<dbReference type="GO" id="GO:0005737">
    <property type="term" value="C:cytoplasm"/>
    <property type="evidence" value="ECO:0007669"/>
    <property type="project" value="TreeGrafter"/>
</dbReference>
<evidence type="ECO:0000313" key="11">
    <source>
        <dbReference type="Proteomes" id="UP000034652"/>
    </source>
</evidence>
<gene>
    <name evidence="10" type="ORF">UW57_C0002G0075</name>
</gene>
<dbReference type="InterPro" id="IPR001086">
    <property type="entry name" value="Preph_deHydtase"/>
</dbReference>
<dbReference type="AlphaFoldDB" id="A0A0G1IYT5"/>
<dbReference type="PANTHER" id="PTHR21022">
    <property type="entry name" value="PREPHENATE DEHYDRATASE P PROTEIN"/>
    <property type="match status" value="1"/>
</dbReference>
<dbReference type="SUPFAM" id="SSF55021">
    <property type="entry name" value="ACT-like"/>
    <property type="match status" value="1"/>
</dbReference>
<dbReference type="Pfam" id="PF00800">
    <property type="entry name" value="PDT"/>
    <property type="match status" value="1"/>
</dbReference>
<evidence type="ECO:0000313" key="10">
    <source>
        <dbReference type="EMBL" id="KKT64195.1"/>
    </source>
</evidence>
<name>A0A0G1IYT5_9BACT</name>
<dbReference type="InterPro" id="IPR045865">
    <property type="entry name" value="ACT-like_dom_sf"/>
</dbReference>
<keyword evidence="4" id="KW-0057">Aromatic amino acid biosynthesis</keyword>
<dbReference type="Gene3D" id="3.40.190.10">
    <property type="entry name" value="Periplasmic binding protein-like II"/>
    <property type="match status" value="2"/>
</dbReference>
<dbReference type="InterPro" id="IPR008242">
    <property type="entry name" value="Chor_mutase/pphenate_deHydtase"/>
</dbReference>
<dbReference type="EMBL" id="LCIV01000002">
    <property type="protein sequence ID" value="KKT64195.1"/>
    <property type="molecule type" value="Genomic_DNA"/>
</dbReference>
<dbReference type="PROSITE" id="PS51171">
    <property type="entry name" value="PREPHENATE_DEHYDR_3"/>
    <property type="match status" value="1"/>
</dbReference>
<comment type="caution">
    <text evidence="10">The sequence shown here is derived from an EMBL/GenBank/DDBJ whole genome shotgun (WGS) entry which is preliminary data.</text>
</comment>
<evidence type="ECO:0000256" key="1">
    <source>
        <dbReference type="ARBA" id="ARBA00004741"/>
    </source>
</evidence>
<keyword evidence="3" id="KW-0028">Amino-acid biosynthesis</keyword>
<dbReference type="GO" id="GO:0004664">
    <property type="term" value="F:prephenate dehydratase activity"/>
    <property type="evidence" value="ECO:0007669"/>
    <property type="project" value="UniProtKB-EC"/>
</dbReference>
<dbReference type="GO" id="GO:0009094">
    <property type="term" value="P:L-phenylalanine biosynthetic process"/>
    <property type="evidence" value="ECO:0007669"/>
    <property type="project" value="UniProtKB-UniPathway"/>
</dbReference>
<dbReference type="EC" id="4.2.1.51" evidence="2"/>
<keyword evidence="6" id="KW-0456">Lyase</keyword>
<comment type="pathway">
    <text evidence="1">Amino-acid biosynthesis; L-phenylalanine biosynthesis; phenylpyruvate from prephenate: step 1/1.</text>
</comment>
<comment type="catalytic activity">
    <reaction evidence="7">
        <text>prephenate + H(+) = 3-phenylpyruvate + CO2 + H2O</text>
        <dbReference type="Rhea" id="RHEA:21648"/>
        <dbReference type="ChEBI" id="CHEBI:15377"/>
        <dbReference type="ChEBI" id="CHEBI:15378"/>
        <dbReference type="ChEBI" id="CHEBI:16526"/>
        <dbReference type="ChEBI" id="CHEBI:18005"/>
        <dbReference type="ChEBI" id="CHEBI:29934"/>
        <dbReference type="EC" id="4.2.1.51"/>
    </reaction>
</comment>
<organism evidence="10 11">
    <name type="scientific">Candidatus Giovannonibacteria bacterium GW2011_GWA1_44_29</name>
    <dbReference type="NCBI Taxonomy" id="1618646"/>
    <lineage>
        <taxon>Bacteria</taxon>
        <taxon>Candidatus Giovannoniibacteriota</taxon>
    </lineage>
</organism>
<accession>A0A0G1IYT5</accession>
<feature type="site" description="Essential for prephenate dehydratase activity" evidence="8">
    <location>
        <position position="188"/>
    </location>
</feature>
<dbReference type="PANTHER" id="PTHR21022:SF19">
    <property type="entry name" value="PREPHENATE DEHYDRATASE-RELATED"/>
    <property type="match status" value="1"/>
</dbReference>
<sequence length="289" mass="31240">MKITYLGPAGATFSAMAYDKLAFMFDAPKTGDSGTELLLAQSNEEILPLMLKHGGYGVMAMETKAQGRIDPPVNSFIELLEAYDERCPVSIVAAIRMRLNFALMARPGLSVDKVKMILAHKQALGACRKRLETLGAELIEALSNGQAAEDVATKDDLAYAAALGPSVAAEKYGLVILNGAFEDKEAVTTFFLLSAEGSASWTCEENRGLMVFRTKHKPGALVSVLTPFARLGINLIHIHSLYSGNGEYDFAVETECGFTELGSHLLAGRNAREFMTKHIVFGPFAILDV</sequence>
<dbReference type="CDD" id="cd04880">
    <property type="entry name" value="ACT_AAAH-PDT-like"/>
    <property type="match status" value="1"/>
</dbReference>